<feature type="site" description="Important for activity" evidence="9 13">
    <location>
        <position position="99"/>
    </location>
</feature>
<comment type="subunit">
    <text evidence="9">Homodimer.</text>
</comment>
<keyword evidence="4 9" id="KW-0521">NADP</keyword>
<dbReference type="OrthoDB" id="110209at2"/>
<protein>
    <recommendedName>
        <fullName evidence="8 9">Glutamyl-tRNA reductase</fullName>
        <shortName evidence="9">GluTR</shortName>
        <ecNumber evidence="3 9">1.2.1.70</ecNumber>
    </recommendedName>
</protein>
<dbReference type="GO" id="GO:0008883">
    <property type="term" value="F:glutamyl-tRNA reductase activity"/>
    <property type="evidence" value="ECO:0007669"/>
    <property type="project" value="UniProtKB-UniRule"/>
</dbReference>
<feature type="domain" description="Tetrapyrrole biosynthesis glutamyl-tRNA reductase dimerisation" evidence="15">
    <location>
        <begin position="321"/>
        <end position="420"/>
    </location>
</feature>
<evidence type="ECO:0000256" key="8">
    <source>
        <dbReference type="ARBA" id="ARBA00068659"/>
    </source>
</evidence>
<dbReference type="InterPro" id="IPR015895">
    <property type="entry name" value="4pyrrol_synth_GluRdtase_N"/>
</dbReference>
<dbReference type="EMBL" id="FQZT01000003">
    <property type="protein sequence ID" value="SHI96465.1"/>
    <property type="molecule type" value="Genomic_DNA"/>
</dbReference>
<dbReference type="UniPathway" id="UPA00251">
    <property type="reaction ID" value="UER00316"/>
</dbReference>
<dbReference type="FunFam" id="3.40.50.720:FF:000031">
    <property type="entry name" value="Glutamyl-tRNA reductase"/>
    <property type="match status" value="1"/>
</dbReference>
<evidence type="ECO:0000256" key="1">
    <source>
        <dbReference type="ARBA" id="ARBA00005059"/>
    </source>
</evidence>
<feature type="domain" description="Glutamyl-tRNA reductase N-terminal" evidence="17">
    <location>
        <begin position="6"/>
        <end position="156"/>
    </location>
</feature>
<feature type="binding site" evidence="9 11">
    <location>
        <begin position="114"/>
        <end position="116"/>
    </location>
    <ligand>
        <name>substrate</name>
    </ligand>
</feature>
<keyword evidence="6 9" id="KW-0627">Porphyrin biosynthesis</keyword>
<evidence type="ECO:0000256" key="4">
    <source>
        <dbReference type="ARBA" id="ARBA00022857"/>
    </source>
</evidence>
<dbReference type="FunFam" id="3.30.460.30:FF:000001">
    <property type="entry name" value="Glutamyl-tRNA reductase"/>
    <property type="match status" value="1"/>
</dbReference>
<dbReference type="GO" id="GO:0050661">
    <property type="term" value="F:NADP binding"/>
    <property type="evidence" value="ECO:0007669"/>
    <property type="project" value="InterPro"/>
</dbReference>
<comment type="catalytic activity">
    <reaction evidence="7 9 14">
        <text>(S)-4-amino-5-oxopentanoate + tRNA(Glu) + NADP(+) = L-glutamyl-tRNA(Glu) + NADPH + H(+)</text>
        <dbReference type="Rhea" id="RHEA:12344"/>
        <dbReference type="Rhea" id="RHEA-COMP:9663"/>
        <dbReference type="Rhea" id="RHEA-COMP:9680"/>
        <dbReference type="ChEBI" id="CHEBI:15378"/>
        <dbReference type="ChEBI" id="CHEBI:57501"/>
        <dbReference type="ChEBI" id="CHEBI:57783"/>
        <dbReference type="ChEBI" id="CHEBI:58349"/>
        <dbReference type="ChEBI" id="CHEBI:78442"/>
        <dbReference type="ChEBI" id="CHEBI:78520"/>
        <dbReference type="EC" id="1.2.1.70"/>
    </reaction>
</comment>
<dbReference type="PROSITE" id="PS00747">
    <property type="entry name" value="GLUTR"/>
    <property type="match status" value="1"/>
</dbReference>
<evidence type="ECO:0000256" key="14">
    <source>
        <dbReference type="RuleBase" id="RU000584"/>
    </source>
</evidence>
<dbReference type="Gene3D" id="3.40.50.720">
    <property type="entry name" value="NAD(P)-binding Rossmann-like Domain"/>
    <property type="match status" value="1"/>
</dbReference>
<evidence type="ECO:0000256" key="13">
    <source>
        <dbReference type="PIRSR" id="PIRSR000445-4"/>
    </source>
</evidence>
<sequence length="437" mass="48607">MNIVVVGLSHKTAPVEIREKVAFAPTEMEAPLRRMLALPAISEAVIVSTCNRVELYAASRTPESAIIELKKFLAEQHRLLAEQLTPHLYDYEGEDAIRHVLRVAASLDSMVIGEPQILGQIKTAYGYATEFKTAGVILNRFLHKAFSVAKRVRTETAIASSAVSVSFAAVELARKIFDTLDDKTVMLIGAGEMCELAAKHFVNNGVKKVMVTNRTFARAEKLAAEFDGGIPVSFENFREQLHRVDIVLSSTGAPDYVLESKKVKEIIKARRYKPMFLIDIAVPRDIDPLANKLDGIYLYDVDDLQGVVQANLKEREKEAAKAEKIIDGEIVQFQKWMSSLEVKPTIVGLRRKLDEVRKAEVEKTLSNLNGLGKKEQKAIEAMANAIVNKILHHPTNILKQSQEGSGGDIYIDAVRTLFDLPENTNDQQDVAEELDDK</sequence>
<dbReference type="GO" id="GO:0019353">
    <property type="term" value="P:protoporphyrinogen IX biosynthetic process from glutamate"/>
    <property type="evidence" value="ECO:0007669"/>
    <property type="project" value="TreeGrafter"/>
</dbReference>
<evidence type="ECO:0000259" key="15">
    <source>
        <dbReference type="Pfam" id="PF00745"/>
    </source>
</evidence>
<feature type="binding site" evidence="9 12">
    <location>
        <begin position="189"/>
        <end position="194"/>
    </location>
    <ligand>
        <name>NADP(+)</name>
        <dbReference type="ChEBI" id="CHEBI:58349"/>
    </ligand>
</feature>
<dbReference type="InterPro" id="IPR018214">
    <property type="entry name" value="GluRdtase_CS"/>
</dbReference>
<dbReference type="SUPFAM" id="SSF51735">
    <property type="entry name" value="NAD(P)-binding Rossmann-fold domains"/>
    <property type="match status" value="1"/>
</dbReference>
<organism evidence="18 19">
    <name type="scientific">Malonomonas rubra DSM 5091</name>
    <dbReference type="NCBI Taxonomy" id="1122189"/>
    <lineage>
        <taxon>Bacteria</taxon>
        <taxon>Pseudomonadati</taxon>
        <taxon>Thermodesulfobacteriota</taxon>
        <taxon>Desulfuromonadia</taxon>
        <taxon>Desulfuromonadales</taxon>
        <taxon>Geopsychrobacteraceae</taxon>
        <taxon>Malonomonas</taxon>
    </lineage>
</organism>
<evidence type="ECO:0000256" key="9">
    <source>
        <dbReference type="HAMAP-Rule" id="MF_00087"/>
    </source>
</evidence>
<accession>A0A1M6FFM6</accession>
<dbReference type="InterPro" id="IPR036343">
    <property type="entry name" value="GluRdtase_N_sf"/>
</dbReference>
<evidence type="ECO:0000256" key="10">
    <source>
        <dbReference type="PIRSR" id="PIRSR000445-1"/>
    </source>
</evidence>
<comment type="similarity">
    <text evidence="2 9 14">Belongs to the glutamyl-tRNA reductase family.</text>
</comment>
<evidence type="ECO:0000256" key="2">
    <source>
        <dbReference type="ARBA" id="ARBA00005916"/>
    </source>
</evidence>
<dbReference type="Pfam" id="PF01488">
    <property type="entry name" value="Shikimate_DH"/>
    <property type="match status" value="1"/>
</dbReference>
<comment type="miscellaneous">
    <text evidence="9">During catalysis, the active site Cys acts as a nucleophile attacking the alpha-carbonyl group of tRNA-bound glutamate with the formation of a thioester intermediate between enzyme and glutamate, and the concomitant release of tRNA(Glu). The thioester intermediate is finally reduced by direct hydride transfer from NADPH, to form the product GSA.</text>
</comment>
<dbReference type="PIRSF" id="PIRSF000445">
    <property type="entry name" value="4pyrrol_synth_GluRdtase"/>
    <property type="match status" value="1"/>
</dbReference>
<feature type="domain" description="Quinate/shikimate 5-dehydrogenase/glutamyl-tRNA reductase" evidence="16">
    <location>
        <begin position="171"/>
        <end position="307"/>
    </location>
</feature>
<evidence type="ECO:0000259" key="17">
    <source>
        <dbReference type="Pfam" id="PF05201"/>
    </source>
</evidence>
<dbReference type="HAMAP" id="MF_00087">
    <property type="entry name" value="Glu_tRNA_reductase"/>
    <property type="match status" value="1"/>
</dbReference>
<evidence type="ECO:0000256" key="3">
    <source>
        <dbReference type="ARBA" id="ARBA00012970"/>
    </source>
</evidence>
<feature type="active site" description="Nucleophile" evidence="9 10">
    <location>
        <position position="50"/>
    </location>
</feature>
<dbReference type="InterPro" id="IPR036453">
    <property type="entry name" value="GluRdtase_dimer_dom_sf"/>
</dbReference>
<dbReference type="STRING" id="1122189.SAMN02745165_01271"/>
<name>A0A1M6FFM6_MALRU</name>
<dbReference type="Pfam" id="PF05201">
    <property type="entry name" value="GlutR_N"/>
    <property type="match status" value="1"/>
</dbReference>
<dbReference type="PANTHER" id="PTHR43013:SF1">
    <property type="entry name" value="GLUTAMYL-TRNA REDUCTASE"/>
    <property type="match status" value="1"/>
</dbReference>
<evidence type="ECO:0000313" key="19">
    <source>
        <dbReference type="Proteomes" id="UP000184171"/>
    </source>
</evidence>
<evidence type="ECO:0000256" key="7">
    <source>
        <dbReference type="ARBA" id="ARBA00047464"/>
    </source>
</evidence>
<evidence type="ECO:0000256" key="5">
    <source>
        <dbReference type="ARBA" id="ARBA00023002"/>
    </source>
</evidence>
<comment type="domain">
    <text evidence="9">Possesses an unusual extended V-shaped dimeric structure with each monomer consisting of three distinct domains arranged along a curved 'spinal' alpha-helix. The N-terminal catalytic domain specifically recognizes the glutamate moiety of the substrate. The second domain is the NADPH-binding domain, and the third C-terminal domain is responsible for dimerization.</text>
</comment>
<dbReference type="EC" id="1.2.1.70" evidence="3 9"/>
<evidence type="ECO:0000256" key="12">
    <source>
        <dbReference type="PIRSR" id="PIRSR000445-3"/>
    </source>
</evidence>
<dbReference type="PANTHER" id="PTHR43013">
    <property type="entry name" value="GLUTAMYL-TRNA REDUCTASE"/>
    <property type="match status" value="1"/>
</dbReference>
<keyword evidence="5 9" id="KW-0560">Oxidoreductase</keyword>
<dbReference type="Pfam" id="PF00745">
    <property type="entry name" value="GlutR_dimer"/>
    <property type="match status" value="1"/>
</dbReference>
<feature type="binding site" evidence="9 11">
    <location>
        <begin position="49"/>
        <end position="52"/>
    </location>
    <ligand>
        <name>substrate</name>
    </ligand>
</feature>
<dbReference type="SUPFAM" id="SSF69075">
    <property type="entry name" value="Glutamyl tRNA-reductase dimerization domain"/>
    <property type="match status" value="1"/>
</dbReference>
<dbReference type="RefSeq" id="WP_072906890.1">
    <property type="nucleotide sequence ID" value="NZ_FQZT01000003.1"/>
</dbReference>
<dbReference type="NCBIfam" id="NF000744">
    <property type="entry name" value="PRK00045.1-3"/>
    <property type="match status" value="1"/>
</dbReference>
<feature type="binding site" evidence="9 11">
    <location>
        <position position="120"/>
    </location>
    <ligand>
        <name>substrate</name>
    </ligand>
</feature>
<gene>
    <name evidence="9" type="primary">hemA</name>
    <name evidence="18" type="ORF">SAMN02745165_01271</name>
</gene>
<feature type="binding site" evidence="9 11">
    <location>
        <position position="109"/>
    </location>
    <ligand>
        <name>substrate</name>
    </ligand>
</feature>
<evidence type="ECO:0000313" key="18">
    <source>
        <dbReference type="EMBL" id="SHI96465.1"/>
    </source>
</evidence>
<keyword evidence="19" id="KW-1185">Reference proteome</keyword>
<dbReference type="InterPro" id="IPR000343">
    <property type="entry name" value="4pyrrol_synth_GluRdtase"/>
</dbReference>
<comment type="pathway">
    <text evidence="1 9 14">Porphyrin-containing compound metabolism; protoporphyrin-IX biosynthesis; 5-aminolevulinate from L-glutamyl-tRNA(Glu): step 1/2.</text>
</comment>
<evidence type="ECO:0000256" key="6">
    <source>
        <dbReference type="ARBA" id="ARBA00023244"/>
    </source>
</evidence>
<reference evidence="18 19" key="1">
    <citation type="submission" date="2016-11" db="EMBL/GenBank/DDBJ databases">
        <authorList>
            <person name="Jaros S."/>
            <person name="Januszkiewicz K."/>
            <person name="Wedrychowicz H."/>
        </authorList>
    </citation>
    <scope>NUCLEOTIDE SEQUENCE [LARGE SCALE GENOMIC DNA]</scope>
    <source>
        <strain evidence="18 19">DSM 5091</strain>
    </source>
</reference>
<evidence type="ECO:0000256" key="11">
    <source>
        <dbReference type="PIRSR" id="PIRSR000445-2"/>
    </source>
</evidence>
<proteinExistence type="inferred from homology"/>
<comment type="function">
    <text evidence="9">Catalyzes the NADPH-dependent reduction of glutamyl-tRNA(Glu) to glutamate 1-semialdehyde (GSA).</text>
</comment>
<dbReference type="AlphaFoldDB" id="A0A1M6FFM6"/>
<dbReference type="InterPro" id="IPR015896">
    <property type="entry name" value="4pyrrol_synth_GluRdtase_dimer"/>
</dbReference>
<evidence type="ECO:0000259" key="16">
    <source>
        <dbReference type="Pfam" id="PF01488"/>
    </source>
</evidence>
<dbReference type="SUPFAM" id="SSF69742">
    <property type="entry name" value="Glutamyl tRNA-reductase catalytic, N-terminal domain"/>
    <property type="match status" value="1"/>
</dbReference>
<dbReference type="InterPro" id="IPR006151">
    <property type="entry name" value="Shikm_DH/Glu-tRNA_Rdtase"/>
</dbReference>
<dbReference type="CDD" id="cd05213">
    <property type="entry name" value="NAD_bind_Glutamyl_tRNA_reduct"/>
    <property type="match status" value="1"/>
</dbReference>
<dbReference type="Gene3D" id="3.30.460.30">
    <property type="entry name" value="Glutamyl-tRNA reductase, N-terminal domain"/>
    <property type="match status" value="1"/>
</dbReference>
<dbReference type="NCBIfam" id="TIGR01035">
    <property type="entry name" value="hemA"/>
    <property type="match status" value="1"/>
</dbReference>
<dbReference type="InterPro" id="IPR036291">
    <property type="entry name" value="NAD(P)-bd_dom_sf"/>
</dbReference>
<dbReference type="Proteomes" id="UP000184171">
    <property type="component" value="Unassembled WGS sequence"/>
</dbReference>